<protein>
    <submittedName>
        <fullName evidence="2">Uncharacterized protein</fullName>
    </submittedName>
</protein>
<organism evidence="2 3">
    <name type="scientific">Caligus rogercresseyi</name>
    <name type="common">Sea louse</name>
    <dbReference type="NCBI Taxonomy" id="217165"/>
    <lineage>
        <taxon>Eukaryota</taxon>
        <taxon>Metazoa</taxon>
        <taxon>Ecdysozoa</taxon>
        <taxon>Arthropoda</taxon>
        <taxon>Crustacea</taxon>
        <taxon>Multicrustacea</taxon>
        <taxon>Hexanauplia</taxon>
        <taxon>Copepoda</taxon>
        <taxon>Siphonostomatoida</taxon>
        <taxon>Caligidae</taxon>
        <taxon>Caligus</taxon>
    </lineage>
</organism>
<dbReference type="EMBL" id="CP045897">
    <property type="protein sequence ID" value="QQP51117.1"/>
    <property type="molecule type" value="Genomic_DNA"/>
</dbReference>
<accession>A0A7T8K8R9</accession>
<gene>
    <name evidence="2" type="ORF">FKW44_012361</name>
</gene>
<keyword evidence="3" id="KW-1185">Reference proteome</keyword>
<sequence>MMASDEAQIAQLSDLVAHKTVTSQSYFNLLDVLSRRLSRPEINERCKALGLPEISQADYDQQIQQAAMYSLPVRREARDTGAKRRREASEEERTAKSSRVSEDTSDSESNVEEESEPEAPTAGSGE</sequence>
<feature type="compositionally biased region" description="Basic and acidic residues" evidence="1">
    <location>
        <begin position="73"/>
        <end position="102"/>
    </location>
</feature>
<dbReference type="Proteomes" id="UP000595437">
    <property type="component" value="Chromosome 8"/>
</dbReference>
<evidence type="ECO:0000313" key="2">
    <source>
        <dbReference type="EMBL" id="QQP51117.1"/>
    </source>
</evidence>
<feature type="compositionally biased region" description="Acidic residues" evidence="1">
    <location>
        <begin position="103"/>
        <end position="117"/>
    </location>
</feature>
<name>A0A7T8K8R9_CALRO</name>
<evidence type="ECO:0000313" key="3">
    <source>
        <dbReference type="Proteomes" id="UP000595437"/>
    </source>
</evidence>
<proteinExistence type="predicted"/>
<reference evidence="3" key="1">
    <citation type="submission" date="2021-01" db="EMBL/GenBank/DDBJ databases">
        <title>Caligus Genome Assembly.</title>
        <authorList>
            <person name="Gallardo-Escarate C."/>
        </authorList>
    </citation>
    <scope>NUCLEOTIDE SEQUENCE [LARGE SCALE GENOMIC DNA]</scope>
</reference>
<dbReference type="AlphaFoldDB" id="A0A7T8K8R9"/>
<evidence type="ECO:0000256" key="1">
    <source>
        <dbReference type="SAM" id="MobiDB-lite"/>
    </source>
</evidence>
<feature type="region of interest" description="Disordered" evidence="1">
    <location>
        <begin position="70"/>
        <end position="126"/>
    </location>
</feature>